<keyword evidence="2" id="KW-1185">Reference proteome</keyword>
<dbReference type="Pfam" id="PF05926">
    <property type="entry name" value="Phage_GPL"/>
    <property type="match status" value="1"/>
</dbReference>
<evidence type="ECO:0000313" key="1">
    <source>
        <dbReference type="EMBL" id="RPE74617.1"/>
    </source>
</evidence>
<accession>A0A3N4VBV8</accession>
<dbReference type="AlphaFoldDB" id="A0A3N4VBV8"/>
<dbReference type="InterPro" id="IPR009225">
    <property type="entry name" value="Phage_head_completion_GpL"/>
</dbReference>
<organism evidence="1 2">
    <name type="scientific">Vulcaniibacterium tengchongense</name>
    <dbReference type="NCBI Taxonomy" id="1273429"/>
    <lineage>
        <taxon>Bacteria</taxon>
        <taxon>Pseudomonadati</taxon>
        <taxon>Pseudomonadota</taxon>
        <taxon>Gammaproteobacteria</taxon>
        <taxon>Lysobacterales</taxon>
        <taxon>Lysobacteraceae</taxon>
        <taxon>Vulcaniibacterium</taxon>
    </lineage>
</organism>
<dbReference type="RefSeq" id="WP_123771453.1">
    <property type="nucleotide sequence ID" value="NZ_RKQN01000008.1"/>
</dbReference>
<dbReference type="Proteomes" id="UP000269708">
    <property type="component" value="Unassembled WGS sequence"/>
</dbReference>
<dbReference type="OrthoDB" id="6312934at2"/>
<dbReference type="EMBL" id="RKQN01000008">
    <property type="protein sequence ID" value="RPE74617.1"/>
    <property type="molecule type" value="Genomic_DNA"/>
</dbReference>
<gene>
    <name evidence="1" type="ORF">EDC50_3146</name>
</gene>
<protein>
    <submittedName>
        <fullName evidence="1">Head completion protein GPL</fullName>
    </submittedName>
</protein>
<proteinExistence type="predicted"/>
<reference evidence="1 2" key="1">
    <citation type="submission" date="2018-11" db="EMBL/GenBank/DDBJ databases">
        <title>Genomic Encyclopedia of Type Strains, Phase IV (KMG-IV): sequencing the most valuable type-strain genomes for metagenomic binning, comparative biology and taxonomic classification.</title>
        <authorList>
            <person name="Goeker M."/>
        </authorList>
    </citation>
    <scope>NUCLEOTIDE SEQUENCE [LARGE SCALE GENOMIC DNA]</scope>
    <source>
        <strain evidence="1 2">DSM 25623</strain>
    </source>
</reference>
<sequence>MSGFIANGTAGDEERIENDGFWPSIDPITVRNRMRLTGAVAAARLRAAIVNAMLSVNAELAGWKAQQQAAGRATLADVPADRIDGASRLVHLYLRAVTCAAAAEVVERYRSYDSSGDGHQRADDLSPSIDELRRDVRWAISDLLGNRRMTVELI</sequence>
<evidence type="ECO:0000313" key="2">
    <source>
        <dbReference type="Proteomes" id="UP000269708"/>
    </source>
</evidence>
<name>A0A3N4VBV8_9GAMM</name>
<comment type="caution">
    <text evidence="1">The sequence shown here is derived from an EMBL/GenBank/DDBJ whole genome shotgun (WGS) entry which is preliminary data.</text>
</comment>